<name>A0A9P5ZV41_PLEER</name>
<comment type="caution">
    <text evidence="1">The sequence shown here is derived from an EMBL/GenBank/DDBJ whole genome shotgun (WGS) entry which is preliminary data.</text>
</comment>
<dbReference type="Proteomes" id="UP000807025">
    <property type="component" value="Unassembled WGS sequence"/>
</dbReference>
<protein>
    <submittedName>
        <fullName evidence="1">Uncharacterized protein</fullName>
    </submittedName>
</protein>
<dbReference type="AlphaFoldDB" id="A0A9P5ZV41"/>
<dbReference type="OrthoDB" id="2585179at2759"/>
<organism evidence="1 2">
    <name type="scientific">Pleurotus eryngii</name>
    <name type="common">Boletus of the steppes</name>
    <dbReference type="NCBI Taxonomy" id="5323"/>
    <lineage>
        <taxon>Eukaryota</taxon>
        <taxon>Fungi</taxon>
        <taxon>Dikarya</taxon>
        <taxon>Basidiomycota</taxon>
        <taxon>Agaricomycotina</taxon>
        <taxon>Agaricomycetes</taxon>
        <taxon>Agaricomycetidae</taxon>
        <taxon>Agaricales</taxon>
        <taxon>Pleurotineae</taxon>
        <taxon>Pleurotaceae</taxon>
        <taxon>Pleurotus</taxon>
    </lineage>
</organism>
<reference evidence="1" key="1">
    <citation type="submission" date="2020-11" db="EMBL/GenBank/DDBJ databases">
        <authorList>
            <consortium name="DOE Joint Genome Institute"/>
            <person name="Ahrendt S."/>
            <person name="Riley R."/>
            <person name="Andreopoulos W."/>
            <person name="Labutti K."/>
            <person name="Pangilinan J."/>
            <person name="Ruiz-Duenas F.J."/>
            <person name="Barrasa J.M."/>
            <person name="Sanchez-Garcia M."/>
            <person name="Camarero S."/>
            <person name="Miyauchi S."/>
            <person name="Serrano A."/>
            <person name="Linde D."/>
            <person name="Babiker R."/>
            <person name="Drula E."/>
            <person name="Ayuso-Fernandez I."/>
            <person name="Pacheco R."/>
            <person name="Padilla G."/>
            <person name="Ferreira P."/>
            <person name="Barriuso J."/>
            <person name="Kellner H."/>
            <person name="Castanera R."/>
            <person name="Alfaro M."/>
            <person name="Ramirez L."/>
            <person name="Pisabarro A.G."/>
            <person name="Kuo A."/>
            <person name="Tritt A."/>
            <person name="Lipzen A."/>
            <person name="He G."/>
            <person name="Yan M."/>
            <person name="Ng V."/>
            <person name="Cullen D."/>
            <person name="Martin F."/>
            <person name="Rosso M.-N."/>
            <person name="Henrissat B."/>
            <person name="Hibbett D."/>
            <person name="Martinez A.T."/>
            <person name="Grigoriev I.V."/>
        </authorList>
    </citation>
    <scope>NUCLEOTIDE SEQUENCE</scope>
    <source>
        <strain evidence="1">ATCC 90797</strain>
    </source>
</reference>
<sequence>MQGDNHDASKYIAVTLSSSSPYLHNPQSLAAVHPAIGYIGQVGGMRDVQLLGVSKDLWDAEQHAILEALSGTHGILRVDVQETKQRAKRDEL</sequence>
<accession>A0A9P5ZV41</accession>
<gene>
    <name evidence="1" type="ORF">BDN71DRAFT_1449389</name>
</gene>
<keyword evidence="2" id="KW-1185">Reference proteome</keyword>
<proteinExistence type="predicted"/>
<evidence type="ECO:0000313" key="1">
    <source>
        <dbReference type="EMBL" id="KAF9494057.1"/>
    </source>
</evidence>
<dbReference type="EMBL" id="MU154577">
    <property type="protein sequence ID" value="KAF9494057.1"/>
    <property type="molecule type" value="Genomic_DNA"/>
</dbReference>
<evidence type="ECO:0000313" key="2">
    <source>
        <dbReference type="Proteomes" id="UP000807025"/>
    </source>
</evidence>